<reference evidence="1" key="1">
    <citation type="submission" date="2020-05" db="EMBL/GenBank/DDBJ databases">
        <title>Large-scale comparative analyses of tick genomes elucidate their genetic diversity and vector capacities.</title>
        <authorList>
            <person name="Jia N."/>
            <person name="Wang J."/>
            <person name="Shi W."/>
            <person name="Du L."/>
            <person name="Sun Y."/>
            <person name="Zhan W."/>
            <person name="Jiang J."/>
            <person name="Wang Q."/>
            <person name="Zhang B."/>
            <person name="Ji P."/>
            <person name="Sakyi L.B."/>
            <person name="Cui X."/>
            <person name="Yuan T."/>
            <person name="Jiang B."/>
            <person name="Yang W."/>
            <person name="Lam T.T.-Y."/>
            <person name="Chang Q."/>
            <person name="Ding S."/>
            <person name="Wang X."/>
            <person name="Zhu J."/>
            <person name="Ruan X."/>
            <person name="Zhao L."/>
            <person name="Wei J."/>
            <person name="Que T."/>
            <person name="Du C."/>
            <person name="Cheng J."/>
            <person name="Dai P."/>
            <person name="Han X."/>
            <person name="Huang E."/>
            <person name="Gao Y."/>
            <person name="Liu J."/>
            <person name="Shao H."/>
            <person name="Ye R."/>
            <person name="Li L."/>
            <person name="Wei W."/>
            <person name="Wang X."/>
            <person name="Wang C."/>
            <person name="Yang T."/>
            <person name="Huo Q."/>
            <person name="Li W."/>
            <person name="Guo W."/>
            <person name="Chen H."/>
            <person name="Zhou L."/>
            <person name="Ni X."/>
            <person name="Tian J."/>
            <person name="Zhou Y."/>
            <person name="Sheng Y."/>
            <person name="Liu T."/>
            <person name="Pan Y."/>
            <person name="Xia L."/>
            <person name="Li J."/>
            <person name="Zhao F."/>
            <person name="Cao W."/>
        </authorList>
    </citation>
    <scope>NUCLEOTIDE SEQUENCE</scope>
    <source>
        <strain evidence="1">Dsil-2018</strain>
    </source>
</reference>
<dbReference type="EMBL" id="CM023471">
    <property type="protein sequence ID" value="KAH7966786.1"/>
    <property type="molecule type" value="Genomic_DNA"/>
</dbReference>
<name>A0ACB8DF83_DERSI</name>
<accession>A0ACB8DF83</accession>
<gene>
    <name evidence="1" type="ORF">HPB49_019540</name>
</gene>
<keyword evidence="2" id="KW-1185">Reference proteome</keyword>
<sequence length="215" mass="24003">MNLPITTSTAKLFATGLFHPLRSLLPLHRYSQLARLSLTRQGHWLLAQAGISPIPVSTFTSPISTPAPNLQYTIYSDSQAAIHNIQNRTLPHSLQQEVEGAVSALPPSTVFLRWVPGHSGIDGNELAHQLARDASNRAPLIPWPKPSEDCGILSLRRTIKEVYLHLRLDKCLYPPPHPSLTVPEACLLRHVQMNALVTPSRLFLYRYRFDPSCPN</sequence>
<organism evidence="1 2">
    <name type="scientific">Dermacentor silvarum</name>
    <name type="common">Tick</name>
    <dbReference type="NCBI Taxonomy" id="543639"/>
    <lineage>
        <taxon>Eukaryota</taxon>
        <taxon>Metazoa</taxon>
        <taxon>Ecdysozoa</taxon>
        <taxon>Arthropoda</taxon>
        <taxon>Chelicerata</taxon>
        <taxon>Arachnida</taxon>
        <taxon>Acari</taxon>
        <taxon>Parasitiformes</taxon>
        <taxon>Ixodida</taxon>
        <taxon>Ixodoidea</taxon>
        <taxon>Ixodidae</taxon>
        <taxon>Rhipicephalinae</taxon>
        <taxon>Dermacentor</taxon>
    </lineage>
</organism>
<protein>
    <submittedName>
        <fullName evidence="1">Uncharacterized protein</fullName>
    </submittedName>
</protein>
<evidence type="ECO:0000313" key="1">
    <source>
        <dbReference type="EMBL" id="KAH7966786.1"/>
    </source>
</evidence>
<proteinExistence type="predicted"/>
<comment type="caution">
    <text evidence="1">The sequence shown here is derived from an EMBL/GenBank/DDBJ whole genome shotgun (WGS) entry which is preliminary data.</text>
</comment>
<evidence type="ECO:0000313" key="2">
    <source>
        <dbReference type="Proteomes" id="UP000821865"/>
    </source>
</evidence>
<dbReference type="Proteomes" id="UP000821865">
    <property type="component" value="Chromosome 2"/>
</dbReference>